<keyword evidence="7" id="KW-0032">Aminotransferase</keyword>
<feature type="domain" description="HTH gntR-type" evidence="6">
    <location>
        <begin position="1"/>
        <end position="69"/>
    </location>
</feature>
<dbReference type="PROSITE" id="PS50949">
    <property type="entry name" value="HTH_GNTR"/>
    <property type="match status" value="1"/>
</dbReference>
<dbReference type="Pfam" id="PF00155">
    <property type="entry name" value="Aminotran_1_2"/>
    <property type="match status" value="1"/>
</dbReference>
<evidence type="ECO:0000313" key="7">
    <source>
        <dbReference type="EMBL" id="NMO16794.1"/>
    </source>
</evidence>
<reference evidence="7 8" key="1">
    <citation type="submission" date="2020-04" db="EMBL/GenBank/DDBJ databases">
        <title>Draft genome of Pyxidicoccus fallax type strain.</title>
        <authorList>
            <person name="Whitworth D.E."/>
        </authorList>
    </citation>
    <scope>NUCLEOTIDE SEQUENCE [LARGE SCALE GENOMIC DNA]</scope>
    <source>
        <strain evidence="7 8">DSM 14698</strain>
    </source>
</reference>
<dbReference type="CDD" id="cd07377">
    <property type="entry name" value="WHTH_GntR"/>
    <property type="match status" value="1"/>
</dbReference>
<organism evidence="7 8">
    <name type="scientific">Pyxidicoccus fallax</name>
    <dbReference type="NCBI Taxonomy" id="394095"/>
    <lineage>
        <taxon>Bacteria</taxon>
        <taxon>Pseudomonadati</taxon>
        <taxon>Myxococcota</taxon>
        <taxon>Myxococcia</taxon>
        <taxon>Myxococcales</taxon>
        <taxon>Cystobacterineae</taxon>
        <taxon>Myxococcaceae</taxon>
        <taxon>Pyxidicoccus</taxon>
    </lineage>
</organism>
<keyword evidence="4" id="KW-0238">DNA-binding</keyword>
<dbReference type="Gene3D" id="3.90.1150.10">
    <property type="entry name" value="Aspartate Aminotransferase, domain 1"/>
    <property type="match status" value="1"/>
</dbReference>
<dbReference type="GO" id="GO:0008483">
    <property type="term" value="F:transaminase activity"/>
    <property type="evidence" value="ECO:0007669"/>
    <property type="project" value="UniProtKB-KW"/>
</dbReference>
<name>A0A848LEH5_9BACT</name>
<evidence type="ECO:0000256" key="5">
    <source>
        <dbReference type="ARBA" id="ARBA00023163"/>
    </source>
</evidence>
<dbReference type="InterPro" id="IPR015424">
    <property type="entry name" value="PyrdxlP-dep_Trfase"/>
</dbReference>
<comment type="similarity">
    <text evidence="1">In the C-terminal section; belongs to the class-I pyridoxal-phosphate-dependent aminotransferase family.</text>
</comment>
<dbReference type="SMART" id="SM00345">
    <property type="entry name" value="HTH_GNTR"/>
    <property type="match status" value="1"/>
</dbReference>
<dbReference type="InterPro" id="IPR004839">
    <property type="entry name" value="Aminotransferase_I/II_large"/>
</dbReference>
<dbReference type="SUPFAM" id="SSF46785">
    <property type="entry name" value="Winged helix' DNA-binding domain"/>
    <property type="match status" value="1"/>
</dbReference>
<evidence type="ECO:0000256" key="4">
    <source>
        <dbReference type="ARBA" id="ARBA00023125"/>
    </source>
</evidence>
<dbReference type="InterPro" id="IPR051446">
    <property type="entry name" value="HTH_trans_reg/aminotransferase"/>
</dbReference>
<dbReference type="GO" id="GO:0030170">
    <property type="term" value="F:pyridoxal phosphate binding"/>
    <property type="evidence" value="ECO:0007669"/>
    <property type="project" value="InterPro"/>
</dbReference>
<dbReference type="AlphaFoldDB" id="A0A848LEH5"/>
<dbReference type="EMBL" id="JABBJJ010000078">
    <property type="protein sequence ID" value="NMO16794.1"/>
    <property type="molecule type" value="Genomic_DNA"/>
</dbReference>
<dbReference type="InterPro" id="IPR036388">
    <property type="entry name" value="WH-like_DNA-bd_sf"/>
</dbReference>
<dbReference type="InterPro" id="IPR036390">
    <property type="entry name" value="WH_DNA-bd_sf"/>
</dbReference>
<gene>
    <name evidence="7" type="ORF">HG543_18285</name>
</gene>
<protein>
    <submittedName>
        <fullName evidence="7">PLP-dependent aminotransferase family protein</fullName>
    </submittedName>
</protein>
<evidence type="ECO:0000313" key="8">
    <source>
        <dbReference type="Proteomes" id="UP000518300"/>
    </source>
</evidence>
<sequence>MRKPELLAAEIEAHISSGLLKPGERIDSVRELSRLKGVGLNTAVRAHEILEDRGLVVTRPQSGTYVVGPRRDTGVTPPRRRLSMPREVDVPGLVSLVFESAQAQDVVPLGAACLSPDLYPCEAINRFTRQVLREVPELPGGYALPPGQFEYRRQVSRRLARHGCTIDPAEVVATNGAMEALSLALRATCAPGSAVLIESPQYFGILQALQQLQLRVVELPAHPRDGADLAQVEEALEKFDIGAGLFIPNFSNPLGSLMDDARKAQLVDLFARHDVPLIEDDIYAELSFQGARPRPLKAFDRRGGVLTCASFSKTVTPGLRAGWLLPGRYLERVKALQLSSSMGGGSLAQAVLASFLASKEYERHMAGLRTHFSLQVGRVSQAVQQCFPEGTRLTAPRGGFVLWVELPRGTDAVELYRRALEHGISISPGILFSASHSYRNHVRLNCGNRWSPVLARALRKLGELAKELVPGTRVA</sequence>
<keyword evidence="8" id="KW-1185">Reference proteome</keyword>
<proteinExistence type="inferred from homology"/>
<dbReference type="Proteomes" id="UP000518300">
    <property type="component" value="Unassembled WGS sequence"/>
</dbReference>
<evidence type="ECO:0000256" key="3">
    <source>
        <dbReference type="ARBA" id="ARBA00023015"/>
    </source>
</evidence>
<dbReference type="InterPro" id="IPR000524">
    <property type="entry name" value="Tscrpt_reg_HTH_GntR"/>
</dbReference>
<dbReference type="Gene3D" id="3.40.640.10">
    <property type="entry name" value="Type I PLP-dependent aspartate aminotransferase-like (Major domain)"/>
    <property type="match status" value="1"/>
</dbReference>
<dbReference type="PANTHER" id="PTHR46577">
    <property type="entry name" value="HTH-TYPE TRANSCRIPTIONAL REGULATORY PROTEIN GABR"/>
    <property type="match status" value="1"/>
</dbReference>
<dbReference type="Pfam" id="PF00392">
    <property type="entry name" value="GntR"/>
    <property type="match status" value="1"/>
</dbReference>
<dbReference type="GO" id="GO:0003677">
    <property type="term" value="F:DNA binding"/>
    <property type="evidence" value="ECO:0007669"/>
    <property type="project" value="UniProtKB-KW"/>
</dbReference>
<dbReference type="InterPro" id="IPR015422">
    <property type="entry name" value="PyrdxlP-dep_Trfase_small"/>
</dbReference>
<keyword evidence="7" id="KW-0808">Transferase</keyword>
<comment type="caution">
    <text evidence="7">The sequence shown here is derived from an EMBL/GenBank/DDBJ whole genome shotgun (WGS) entry which is preliminary data.</text>
</comment>
<keyword evidence="2" id="KW-0663">Pyridoxal phosphate</keyword>
<dbReference type="Gene3D" id="1.10.10.10">
    <property type="entry name" value="Winged helix-like DNA-binding domain superfamily/Winged helix DNA-binding domain"/>
    <property type="match status" value="1"/>
</dbReference>
<keyword evidence="3" id="KW-0805">Transcription regulation</keyword>
<dbReference type="SUPFAM" id="SSF53383">
    <property type="entry name" value="PLP-dependent transferases"/>
    <property type="match status" value="1"/>
</dbReference>
<accession>A0A848LEH5</accession>
<dbReference type="RefSeq" id="WP_169346077.1">
    <property type="nucleotide sequence ID" value="NZ_JABBJJ010000078.1"/>
</dbReference>
<evidence type="ECO:0000259" key="6">
    <source>
        <dbReference type="PROSITE" id="PS50949"/>
    </source>
</evidence>
<keyword evidence="5" id="KW-0804">Transcription</keyword>
<dbReference type="InterPro" id="IPR015421">
    <property type="entry name" value="PyrdxlP-dep_Trfase_major"/>
</dbReference>
<dbReference type="GO" id="GO:0003700">
    <property type="term" value="F:DNA-binding transcription factor activity"/>
    <property type="evidence" value="ECO:0007669"/>
    <property type="project" value="InterPro"/>
</dbReference>
<dbReference type="PANTHER" id="PTHR46577:SF2">
    <property type="entry name" value="TRANSCRIPTIONAL REGULATORY PROTEIN"/>
    <property type="match status" value="1"/>
</dbReference>
<dbReference type="CDD" id="cd00609">
    <property type="entry name" value="AAT_like"/>
    <property type="match status" value="1"/>
</dbReference>
<evidence type="ECO:0000256" key="2">
    <source>
        <dbReference type="ARBA" id="ARBA00022898"/>
    </source>
</evidence>
<evidence type="ECO:0000256" key="1">
    <source>
        <dbReference type="ARBA" id="ARBA00005384"/>
    </source>
</evidence>